<feature type="chain" id="PRO_5007797931" evidence="2">
    <location>
        <begin position="26"/>
        <end position="511"/>
    </location>
</feature>
<protein>
    <submittedName>
        <fullName evidence="4">Arylsulfatase</fullName>
    </submittedName>
</protein>
<dbReference type="Gene3D" id="3.40.720.10">
    <property type="entry name" value="Alkaline Phosphatase, subunit A"/>
    <property type="match status" value="1"/>
</dbReference>
<reference evidence="5" key="1">
    <citation type="submission" date="2016-03" db="EMBL/GenBank/DDBJ databases">
        <authorList>
            <person name="Ma C."/>
            <person name="Zhou S."/>
            <person name="Yang G."/>
        </authorList>
    </citation>
    <scope>NUCLEOTIDE SEQUENCE [LARGE SCALE GENOMIC DNA]</scope>
    <source>
        <strain evidence="5">SgZ-1</strain>
    </source>
</reference>
<evidence type="ECO:0000256" key="1">
    <source>
        <dbReference type="PIRSR" id="PIRSR600917-52"/>
    </source>
</evidence>
<dbReference type="RefSeq" id="WP_048705068.1">
    <property type="nucleotide sequence ID" value="NZ_CP014646.1"/>
</dbReference>
<dbReference type="Pfam" id="PF00884">
    <property type="entry name" value="Sulfatase"/>
    <property type="match status" value="1"/>
</dbReference>
<dbReference type="Proteomes" id="UP000036902">
    <property type="component" value="Chromosome"/>
</dbReference>
<dbReference type="KEGG" id="thu:AC731_008250"/>
<feature type="signal peptide" evidence="2">
    <location>
        <begin position="1"/>
        <end position="25"/>
    </location>
</feature>
<gene>
    <name evidence="4" type="ORF">AC731_008250</name>
</gene>
<sequence>MKYPQRRWQHLALAAAIAGFGSAQAQAQSQAPKRPNILVIMGDDIGYSNVGLYSHGMMVPTPNIDRIGREGILFTDHYAHPSSTAGRAAFITGQLPIRTGLTTVGMPGSPVGLDARDPTLAELLKELGYRTGQFGKNHLGDRNEHLPTVHGFDEFYGNLYHLNAEEEPELRMWRKDPGFNARYRPRGVIDSVATKEDDATVDPRFGKVGKQKVRDTGPLTTERMETVDEEFLERTKRFITQSTQAGEPFFAWLNTTRMHIYTHLKPESRHLASDLSSEFDIYGSGLIEHDGHVGQLLDLLDKLKIADNTIVVYTTDNGAMVAWWPDAGATPFRGEKATTWEGGVRVPMLVRWPAKIPAGKVSNGIQTHEDMFTTLARAAGHDKVAAKLKERDGVCIDGVDNLAHWTGNAPSARNVVHYYDESKYTAIRIGAWKSHYQTREGFFDSHKPSSLVFNLRMDPYERHGGQKSNDLAMKMGIGFGGQVADAVGAHMASFQACPPRQKGGSLRMGGQ</sequence>
<dbReference type="Gene3D" id="3.30.1120.10">
    <property type="match status" value="1"/>
</dbReference>
<keyword evidence="2" id="KW-0732">Signal</keyword>
<dbReference type="InterPro" id="IPR052701">
    <property type="entry name" value="GAG_Ulvan_Degrading_Sulfatases"/>
</dbReference>
<dbReference type="InterPro" id="IPR017850">
    <property type="entry name" value="Alkaline_phosphatase_core_sf"/>
</dbReference>
<feature type="modified residue" description="3-oxoalanine (Ser)" evidence="1">
    <location>
        <position position="83"/>
    </location>
</feature>
<feature type="domain" description="Sulfatase N-terminal" evidence="3">
    <location>
        <begin position="35"/>
        <end position="380"/>
    </location>
</feature>
<dbReference type="CDD" id="cd16142">
    <property type="entry name" value="ARS_like"/>
    <property type="match status" value="1"/>
</dbReference>
<evidence type="ECO:0000259" key="3">
    <source>
        <dbReference type="Pfam" id="PF00884"/>
    </source>
</evidence>
<organism evidence="4 5">
    <name type="scientific">Thauera humireducens</name>
    <dbReference type="NCBI Taxonomy" id="1134435"/>
    <lineage>
        <taxon>Bacteria</taxon>
        <taxon>Pseudomonadati</taxon>
        <taxon>Pseudomonadota</taxon>
        <taxon>Betaproteobacteria</taxon>
        <taxon>Rhodocyclales</taxon>
        <taxon>Zoogloeaceae</taxon>
        <taxon>Thauera</taxon>
    </lineage>
</organism>
<dbReference type="STRING" id="1134435.AC731_008250"/>
<dbReference type="PANTHER" id="PTHR43751:SF2">
    <property type="entry name" value="SULFATASE N-TERMINAL DOMAIN-CONTAINING PROTEIN"/>
    <property type="match status" value="1"/>
</dbReference>
<dbReference type="InterPro" id="IPR000917">
    <property type="entry name" value="Sulfatase_N"/>
</dbReference>
<proteinExistence type="predicted"/>
<dbReference type="PANTHER" id="PTHR43751">
    <property type="entry name" value="SULFATASE"/>
    <property type="match status" value="1"/>
</dbReference>
<keyword evidence="5" id="KW-1185">Reference proteome</keyword>
<dbReference type="SUPFAM" id="SSF53649">
    <property type="entry name" value="Alkaline phosphatase-like"/>
    <property type="match status" value="1"/>
</dbReference>
<evidence type="ECO:0000256" key="2">
    <source>
        <dbReference type="SAM" id="SignalP"/>
    </source>
</evidence>
<comment type="PTM">
    <text evidence="1">The conversion to 3-oxoalanine (also known as C-formylglycine, FGly), of a serine or cysteine residue in prokaryotes and of a cysteine residue in eukaryotes, is critical for catalytic activity.</text>
</comment>
<accession>A0A127K4R4</accession>
<dbReference type="AlphaFoldDB" id="A0A127K4R4"/>
<dbReference type="EMBL" id="CP014646">
    <property type="protein sequence ID" value="AMO36936.1"/>
    <property type="molecule type" value="Genomic_DNA"/>
</dbReference>
<evidence type="ECO:0000313" key="5">
    <source>
        <dbReference type="Proteomes" id="UP000036902"/>
    </source>
</evidence>
<name>A0A127K4R4_9RHOO</name>
<evidence type="ECO:0000313" key="4">
    <source>
        <dbReference type="EMBL" id="AMO36936.1"/>
    </source>
</evidence>